<dbReference type="AlphaFoldDB" id="A0A645F4Z4"/>
<accession>A0A645F4Z4</accession>
<gene>
    <name evidence="1" type="ORF">SDC9_155865</name>
</gene>
<proteinExistence type="predicted"/>
<sequence>MQHPAHFDDVAVRSHRVVRIGHCVAIADRGDVGNVLKEEAAAEIDFIVFCRNRIQRAAWILGVGHLNVAAIEVIPCGIAGPAAIRHRVAERLVLGVLTKRQFHFAKRFQIGQCGKESSLSSD</sequence>
<evidence type="ECO:0000313" key="1">
    <source>
        <dbReference type="EMBL" id="MPN08582.1"/>
    </source>
</evidence>
<protein>
    <submittedName>
        <fullName evidence="1">Uncharacterized protein</fullName>
    </submittedName>
</protein>
<organism evidence="1">
    <name type="scientific">bioreactor metagenome</name>
    <dbReference type="NCBI Taxonomy" id="1076179"/>
    <lineage>
        <taxon>unclassified sequences</taxon>
        <taxon>metagenomes</taxon>
        <taxon>ecological metagenomes</taxon>
    </lineage>
</organism>
<name>A0A645F4Z4_9ZZZZ</name>
<comment type="caution">
    <text evidence="1">The sequence shown here is derived from an EMBL/GenBank/DDBJ whole genome shotgun (WGS) entry which is preliminary data.</text>
</comment>
<reference evidence="1" key="1">
    <citation type="submission" date="2019-08" db="EMBL/GenBank/DDBJ databases">
        <authorList>
            <person name="Kucharzyk K."/>
            <person name="Murdoch R.W."/>
            <person name="Higgins S."/>
            <person name="Loffler F."/>
        </authorList>
    </citation>
    <scope>NUCLEOTIDE SEQUENCE</scope>
</reference>
<dbReference type="EMBL" id="VSSQ01054640">
    <property type="protein sequence ID" value="MPN08582.1"/>
    <property type="molecule type" value="Genomic_DNA"/>
</dbReference>